<comment type="caution">
    <text evidence="1">The sequence shown here is derived from an EMBL/GenBank/DDBJ whole genome shotgun (WGS) entry which is preliminary data.</text>
</comment>
<dbReference type="Proteomes" id="UP000762676">
    <property type="component" value="Unassembled WGS sequence"/>
</dbReference>
<reference evidence="1 2" key="1">
    <citation type="journal article" date="2021" name="Elife">
        <title>Chloroplast acquisition without the gene transfer in kleptoplastic sea slugs, Plakobranchus ocellatus.</title>
        <authorList>
            <person name="Maeda T."/>
            <person name="Takahashi S."/>
            <person name="Yoshida T."/>
            <person name="Shimamura S."/>
            <person name="Takaki Y."/>
            <person name="Nagai Y."/>
            <person name="Toyoda A."/>
            <person name="Suzuki Y."/>
            <person name="Arimoto A."/>
            <person name="Ishii H."/>
            <person name="Satoh N."/>
            <person name="Nishiyama T."/>
            <person name="Hasebe M."/>
            <person name="Maruyama T."/>
            <person name="Minagawa J."/>
            <person name="Obokata J."/>
            <person name="Shigenobu S."/>
        </authorList>
    </citation>
    <scope>NUCLEOTIDE SEQUENCE [LARGE SCALE GENOMIC DNA]</scope>
</reference>
<dbReference type="EMBL" id="BMAT01004892">
    <property type="protein sequence ID" value="GFR82352.1"/>
    <property type="molecule type" value="Genomic_DNA"/>
</dbReference>
<keyword evidence="2" id="KW-1185">Reference proteome</keyword>
<protein>
    <recommendedName>
        <fullName evidence="3">Reverse transcriptase zinc-binding domain-containing protein</fullName>
    </recommendedName>
</protein>
<organism evidence="1 2">
    <name type="scientific">Elysia marginata</name>
    <dbReference type="NCBI Taxonomy" id="1093978"/>
    <lineage>
        <taxon>Eukaryota</taxon>
        <taxon>Metazoa</taxon>
        <taxon>Spiralia</taxon>
        <taxon>Lophotrochozoa</taxon>
        <taxon>Mollusca</taxon>
        <taxon>Gastropoda</taxon>
        <taxon>Heterobranchia</taxon>
        <taxon>Euthyneura</taxon>
        <taxon>Panpulmonata</taxon>
        <taxon>Sacoglossa</taxon>
        <taxon>Placobranchoidea</taxon>
        <taxon>Plakobranchidae</taxon>
        <taxon>Elysia</taxon>
    </lineage>
</organism>
<accession>A0AAV4GA79</accession>
<name>A0AAV4GA79_9GAST</name>
<proteinExistence type="predicted"/>
<sequence>MCQQCSKAPETRDHIVFNCPITKLDVGYATVHNSDEDLGSLNIIWRCSHVILRLPTSIVLLQSQPRKRTTIVPPPTNGKCRIPASIVPTSVNIYEEYRLQLHPLNCSYFVQEPTSIAPTFVDMYCRIQTPIVNPQLYLLSRGYQPRLRLHLSTVEYRPQLHLSTEPS</sequence>
<dbReference type="AlphaFoldDB" id="A0AAV4GA79"/>
<evidence type="ECO:0000313" key="2">
    <source>
        <dbReference type="Proteomes" id="UP000762676"/>
    </source>
</evidence>
<evidence type="ECO:0008006" key="3">
    <source>
        <dbReference type="Google" id="ProtNLM"/>
    </source>
</evidence>
<gene>
    <name evidence="1" type="ORF">ElyMa_002362500</name>
</gene>
<evidence type="ECO:0000313" key="1">
    <source>
        <dbReference type="EMBL" id="GFR82352.1"/>
    </source>
</evidence>